<organism evidence="8 9">
    <name type="scientific">Babesia microti (strain RI)</name>
    <dbReference type="NCBI Taxonomy" id="1133968"/>
    <lineage>
        <taxon>Eukaryota</taxon>
        <taxon>Sar</taxon>
        <taxon>Alveolata</taxon>
        <taxon>Apicomplexa</taxon>
        <taxon>Aconoidasida</taxon>
        <taxon>Piroplasmida</taxon>
        <taxon>Babesiidae</taxon>
        <taxon>Babesia</taxon>
    </lineage>
</organism>
<dbReference type="InterPro" id="IPR002553">
    <property type="entry name" value="Clathrin/coatomer_adapt-like_N"/>
</dbReference>
<dbReference type="EMBL" id="FO082872">
    <property type="protein sequence ID" value="CCF73548.1"/>
    <property type="molecule type" value="Genomic_DNA"/>
</dbReference>
<feature type="binding site" evidence="6">
    <location>
        <begin position="49"/>
        <end position="53"/>
    </location>
    <ligand>
        <name>a 1,2-diacyl-sn-glycero-3-phospho-(1D-myo-inositol-3,4,5-trisphosphate)</name>
        <dbReference type="ChEBI" id="CHEBI:57836"/>
    </ligand>
</feature>
<keyword evidence="5" id="KW-0254">Endocytosis</keyword>
<dbReference type="SUPFAM" id="SSF49348">
    <property type="entry name" value="Clathrin adaptor appendage domain"/>
    <property type="match status" value="1"/>
</dbReference>
<keyword evidence="9" id="KW-1185">Reference proteome</keyword>
<comment type="similarity">
    <text evidence="5">Belongs to the adaptor complexes large subunit family.</text>
</comment>
<reference evidence="8 9" key="3">
    <citation type="journal article" date="2016" name="Sci. Rep.">
        <title>Genome-wide diversity and gene expression profiling of Babesia microti isolates identify polymorphic genes that mediate host-pathogen interactions.</title>
        <authorList>
            <person name="Silva J.C."/>
            <person name="Cornillot E."/>
            <person name="McCracken C."/>
            <person name="Usmani-Brown S."/>
            <person name="Dwivedi A."/>
            <person name="Ifeonu O.O."/>
            <person name="Crabtree J."/>
            <person name="Gotia H.T."/>
            <person name="Virji A.Z."/>
            <person name="Reynes C."/>
            <person name="Colinge J."/>
            <person name="Kumar V."/>
            <person name="Lawres L."/>
            <person name="Pazzi J.E."/>
            <person name="Pablo J.V."/>
            <person name="Hung C."/>
            <person name="Brancato J."/>
            <person name="Kumari P."/>
            <person name="Orvis J."/>
            <person name="Tretina K."/>
            <person name="Chibucos M."/>
            <person name="Ott S."/>
            <person name="Sadzewicz L."/>
            <person name="Sengamalay N."/>
            <person name="Shetty A.C."/>
            <person name="Su Q."/>
            <person name="Tallon L."/>
            <person name="Fraser C.M."/>
            <person name="Frutos R."/>
            <person name="Molina D.M."/>
            <person name="Krause P.J."/>
            <person name="Ben Mamoun C."/>
        </authorList>
    </citation>
    <scope>NUCLEOTIDE SEQUENCE [LARGE SCALE GENOMIC DNA]</scope>
    <source>
        <strain evidence="8 9">RI</strain>
    </source>
</reference>
<evidence type="ECO:0000313" key="9">
    <source>
        <dbReference type="Proteomes" id="UP000002899"/>
    </source>
</evidence>
<dbReference type="InterPro" id="IPR050840">
    <property type="entry name" value="Adaptor_Complx_Large_Subunit"/>
</dbReference>
<dbReference type="InterPro" id="IPR011989">
    <property type="entry name" value="ARM-like"/>
</dbReference>
<comment type="subcellular location">
    <subcellularLocation>
        <location evidence="1">Endomembrane system</location>
        <topology evidence="1">Peripheral membrane protein</topology>
    </subcellularLocation>
    <subcellularLocation>
        <location evidence="5">Membrane</location>
        <location evidence="5">Coated pit</location>
    </subcellularLocation>
</comment>
<evidence type="ECO:0000313" key="8">
    <source>
        <dbReference type="EMBL" id="CCF73548.1"/>
    </source>
</evidence>
<keyword evidence="3 5" id="KW-0653">Protein transport</keyword>
<accession>I7I8R5</accession>
<dbReference type="PANTHER" id="PTHR22780">
    <property type="entry name" value="ADAPTIN, ALPHA/GAMMA/EPSILON"/>
    <property type="match status" value="1"/>
</dbReference>
<proteinExistence type="inferred from homology"/>
<dbReference type="GO" id="GO:0035615">
    <property type="term" value="F:clathrin adaptor activity"/>
    <property type="evidence" value="ECO:0007669"/>
    <property type="project" value="InterPro"/>
</dbReference>
<feature type="binding site" evidence="6">
    <location>
        <position position="45"/>
    </location>
    <ligand>
        <name>a 1,2-diacyl-sn-glycero-3-phospho-(1D-myo-inositol-3,4,5-trisphosphate)</name>
        <dbReference type="ChEBI" id="CHEBI:57836"/>
    </ligand>
</feature>
<dbReference type="GeneID" id="24424174"/>
<protein>
    <recommendedName>
        <fullName evidence="5">AP-2 complex subunit alpha</fullName>
    </recommendedName>
</protein>
<dbReference type="VEuPathDB" id="PiroplasmaDB:BMR1_02g01950"/>
<gene>
    <name evidence="8" type="ORF">BMR1_02g01950</name>
</gene>
<evidence type="ECO:0000256" key="3">
    <source>
        <dbReference type="ARBA" id="ARBA00022927"/>
    </source>
</evidence>
<feature type="domain" description="Clathrin/coatomer adaptor adaptin-like N-terminal" evidence="7">
    <location>
        <begin position="23"/>
        <end position="605"/>
    </location>
</feature>
<keyword evidence="4 5" id="KW-0472">Membrane</keyword>
<sequence>MDIEGFILFISDLRKIDNPEEEAARVQQELAKIRQRFNAPQVTGYEMRKNIWKMIYCHMLGYDIDFGHMEIINLLASSKYHEKLAGYMGFTTLLANHDELIRLSINSIQDDINSGNERFISLALSFIACTPSTEISERLYYHVIKIIDPAYNHSIYLKKKAFLALTQILNTSPSLLKVGEWIPIVENVLKTETDESCLVTATTFMEILFKKEANWEKSIHLIVENLLHVIRGDVPQVYMYNTIPAPWLSIKYLHLLSMIKPQDKTIYLSNLGITLISILTKPVTKPYSKPRRGVKLSKQEISAENMHNSMIILEHAIKLEALKVAIVWRKYIEGIDFDMITRILDSFTSSKSASIRYIGLEMMARLTKETSNLNNFKNHLQSAITFLKNDDQEVRKQSAEVLYNLCDKNNWKVIIPELLVTLRHSNMSLQSDLVIRIASIAEKYASDTSWHIDTIFNLIDYAPDIMEDNIWYRIIWWLSGLKTEHYIQLQKYAVSRAFNILNEHKAGFSYTVPEPLQKLCGYLLGEFGYLLPYNDRNKAFKLIKGYFIAVSNDVKRIFLIALAKFAIDEKFKPAALTFLRDVSENDIDIEVQTRAYEMLKLLSADKEFYQNVLKNMPKYPSSLKKMFVKLPSYGKDICVVEPKRVTKTICDMVKEKMEFQEKETMDIPKPNEQLKDATNDERWKLFLSNEFSSGLYYSEKYITVSLSHLYKGHMGKVQIIVQNSDDSYTLNIFSITFQEVAGLIFSCNKYEPTTIKNGEKTSIKASFQAMQPFVGVPTCTIVAQVITPKKTKNLNVVFDLPILVTKLISPVQLKTSQFANSWNSIQNECIVNTKLKSKYDIVDSLIASISRWMDMHLTKTSDTIYASASMAIGMPDENRNHTMIPCFIMMKLIKSHVTLEVRSPDPMAAKSLAHAIKSVL</sequence>
<dbReference type="Gene3D" id="1.25.10.10">
    <property type="entry name" value="Leucine-rich Repeat Variant"/>
    <property type="match status" value="1"/>
</dbReference>
<evidence type="ECO:0000259" key="7">
    <source>
        <dbReference type="Pfam" id="PF01602"/>
    </source>
</evidence>
<dbReference type="Pfam" id="PF01602">
    <property type="entry name" value="Adaptin_N"/>
    <property type="match status" value="1"/>
</dbReference>
<dbReference type="GO" id="GO:0006886">
    <property type="term" value="P:intracellular protein transport"/>
    <property type="evidence" value="ECO:0007669"/>
    <property type="project" value="UniProtKB-UniRule"/>
</dbReference>
<dbReference type="RefSeq" id="XP_012648157.1">
    <property type="nucleotide sequence ID" value="XM_012792703.1"/>
</dbReference>
<dbReference type="Gene3D" id="2.60.40.1230">
    <property type="match status" value="1"/>
</dbReference>
<dbReference type="PIRSF" id="PIRSF037091">
    <property type="entry name" value="AP2_complex_alpha"/>
    <property type="match status" value="1"/>
</dbReference>
<evidence type="ECO:0000256" key="2">
    <source>
        <dbReference type="ARBA" id="ARBA00022448"/>
    </source>
</evidence>
<evidence type="ECO:0000256" key="1">
    <source>
        <dbReference type="ARBA" id="ARBA00004184"/>
    </source>
</evidence>
<dbReference type="AlphaFoldDB" id="I7I8R5"/>
<keyword evidence="5" id="KW-0168">Coated pit</keyword>
<dbReference type="OMA" id="GYVYYGV"/>
<dbReference type="GO" id="GO:0030122">
    <property type="term" value="C:AP-2 adaptor complex"/>
    <property type="evidence" value="ECO:0007669"/>
    <property type="project" value="InterPro"/>
</dbReference>
<comment type="function">
    <text evidence="5">Adaptins are components of the adaptor complexes which link clathrin to receptors in coated vesicles. Clathrin-associated protein complexes are believed to interact with the cytoplasmic tails of membrane proteins, leading to their selection and concentration.</text>
</comment>
<evidence type="ECO:0000256" key="4">
    <source>
        <dbReference type="ARBA" id="ARBA00023136"/>
    </source>
</evidence>
<reference evidence="8 9" key="2">
    <citation type="journal article" date="2013" name="PLoS ONE">
        <title>Whole genome mapping and re-organization of the nuclear and mitochondrial genomes of Babesia microti isolates.</title>
        <authorList>
            <person name="Cornillot E."/>
            <person name="Dassouli A."/>
            <person name="Garg A."/>
            <person name="Pachikara N."/>
            <person name="Randazzo S."/>
            <person name="Depoix D."/>
            <person name="Carcy B."/>
            <person name="Delbecq S."/>
            <person name="Frutos R."/>
            <person name="Silva J.C."/>
            <person name="Sutton R."/>
            <person name="Krause P.J."/>
            <person name="Mamoun C.B."/>
        </authorList>
    </citation>
    <scope>NUCLEOTIDE SEQUENCE [LARGE SCALE GENOMIC DNA]</scope>
    <source>
        <strain evidence="8 9">RI</strain>
    </source>
</reference>
<dbReference type="Proteomes" id="UP000002899">
    <property type="component" value="Chromosome II"/>
</dbReference>
<dbReference type="KEGG" id="bmic:BMR1_02g01950"/>
<dbReference type="InterPro" id="IPR016024">
    <property type="entry name" value="ARM-type_fold"/>
</dbReference>
<reference evidence="8 9" key="1">
    <citation type="journal article" date="2012" name="Nucleic Acids Res.">
        <title>Sequencing of the smallest Apicomplexan genome from the human pathogen Babesia microti.</title>
        <authorList>
            <person name="Cornillot E."/>
            <person name="Hadj-Kaddour K."/>
            <person name="Dassouli A."/>
            <person name="Noel B."/>
            <person name="Ranwez V."/>
            <person name="Vacherie B."/>
            <person name="Augagneur Y."/>
            <person name="Bres V."/>
            <person name="Duclos A."/>
            <person name="Randazzo S."/>
            <person name="Carcy B."/>
            <person name="Debierre-Grockiego F."/>
            <person name="Delbecq S."/>
            <person name="Moubri-Menage K."/>
            <person name="Shams-Eldin H."/>
            <person name="Usmani-Brown S."/>
            <person name="Bringaud F."/>
            <person name="Wincker P."/>
            <person name="Vivares C.P."/>
            <person name="Schwarz R.T."/>
            <person name="Schetters T.P."/>
            <person name="Krause P.J."/>
            <person name="Gorenflot A."/>
            <person name="Berry V."/>
            <person name="Barbe V."/>
            <person name="Ben Mamoun C."/>
        </authorList>
    </citation>
    <scope>NUCLEOTIDE SEQUENCE [LARGE SCALE GENOMIC DNA]</scope>
    <source>
        <strain evidence="8 9">RI</strain>
    </source>
</reference>
<name>I7I8R5_BABMR</name>
<evidence type="ECO:0000256" key="6">
    <source>
        <dbReference type="PIRSR" id="PIRSR037091-1"/>
    </source>
</evidence>
<dbReference type="SUPFAM" id="SSF48371">
    <property type="entry name" value="ARM repeat"/>
    <property type="match status" value="1"/>
</dbReference>
<dbReference type="OrthoDB" id="413467at2759"/>
<dbReference type="InterPro" id="IPR013041">
    <property type="entry name" value="Clathrin_app_Ig-like_sf"/>
</dbReference>
<keyword evidence="2 5" id="KW-0813">Transport</keyword>
<evidence type="ECO:0000256" key="5">
    <source>
        <dbReference type="PIRNR" id="PIRNR037091"/>
    </source>
</evidence>
<dbReference type="GO" id="GO:0072583">
    <property type="term" value="P:clathrin-dependent endocytosis"/>
    <property type="evidence" value="ECO:0007669"/>
    <property type="project" value="InterPro"/>
</dbReference>
<dbReference type="InterPro" id="IPR017104">
    <property type="entry name" value="AP2_complex_asu"/>
</dbReference>